<dbReference type="SMART" id="SM00248">
    <property type="entry name" value="ANK"/>
    <property type="match status" value="1"/>
</dbReference>
<dbReference type="InterPro" id="IPR036770">
    <property type="entry name" value="Ankyrin_rpt-contain_sf"/>
</dbReference>
<dbReference type="PANTHER" id="PTHR22677">
    <property type="entry name" value="ANKYRIN REPEAT DOMAIN-CONTAINING PROTEIN 60"/>
    <property type="match status" value="1"/>
</dbReference>
<keyword evidence="3" id="KW-1185">Reference proteome</keyword>
<organism evidence="2 3">
    <name type="scientific">Fusarium tricinctum</name>
    <dbReference type="NCBI Taxonomy" id="61284"/>
    <lineage>
        <taxon>Eukaryota</taxon>
        <taxon>Fungi</taxon>
        <taxon>Dikarya</taxon>
        <taxon>Ascomycota</taxon>
        <taxon>Pezizomycotina</taxon>
        <taxon>Sordariomycetes</taxon>
        <taxon>Hypocreomycetidae</taxon>
        <taxon>Hypocreales</taxon>
        <taxon>Nectriaceae</taxon>
        <taxon>Fusarium</taxon>
        <taxon>Fusarium tricinctum species complex</taxon>
    </lineage>
</organism>
<comment type="caution">
    <text evidence="2">The sequence shown here is derived from an EMBL/GenBank/DDBJ whole genome shotgun (WGS) entry which is preliminary data.</text>
</comment>
<name>A0A8K0WE44_9HYPO</name>
<dbReference type="OrthoDB" id="539213at2759"/>
<feature type="repeat" description="ANK" evidence="1">
    <location>
        <begin position="5"/>
        <end position="37"/>
    </location>
</feature>
<dbReference type="EMBL" id="JAGPXF010000003">
    <property type="protein sequence ID" value="KAH7252720.1"/>
    <property type="molecule type" value="Genomic_DNA"/>
</dbReference>
<dbReference type="Proteomes" id="UP000813427">
    <property type="component" value="Unassembled WGS sequence"/>
</dbReference>
<dbReference type="InterPro" id="IPR002110">
    <property type="entry name" value="Ankyrin_rpt"/>
</dbReference>
<dbReference type="PANTHER" id="PTHR22677:SF4">
    <property type="entry name" value="USHER SYNDROME TYPE-1G PROTEIN-LIKE PROTEIN"/>
    <property type="match status" value="1"/>
</dbReference>
<evidence type="ECO:0000256" key="1">
    <source>
        <dbReference type="PROSITE-ProRule" id="PRU00023"/>
    </source>
</evidence>
<dbReference type="AlphaFoldDB" id="A0A8K0WE44"/>
<reference evidence="2" key="1">
    <citation type="journal article" date="2021" name="Nat. Commun.">
        <title>Genetic determinants of endophytism in the Arabidopsis root mycobiome.</title>
        <authorList>
            <person name="Mesny F."/>
            <person name="Miyauchi S."/>
            <person name="Thiergart T."/>
            <person name="Pickel B."/>
            <person name="Atanasova L."/>
            <person name="Karlsson M."/>
            <person name="Huettel B."/>
            <person name="Barry K.W."/>
            <person name="Haridas S."/>
            <person name="Chen C."/>
            <person name="Bauer D."/>
            <person name="Andreopoulos W."/>
            <person name="Pangilinan J."/>
            <person name="LaButti K."/>
            <person name="Riley R."/>
            <person name="Lipzen A."/>
            <person name="Clum A."/>
            <person name="Drula E."/>
            <person name="Henrissat B."/>
            <person name="Kohler A."/>
            <person name="Grigoriev I.V."/>
            <person name="Martin F.M."/>
            <person name="Hacquard S."/>
        </authorList>
    </citation>
    <scope>NUCLEOTIDE SEQUENCE</scope>
    <source>
        <strain evidence="2">MPI-SDFR-AT-0068</strain>
    </source>
</reference>
<dbReference type="PROSITE" id="PS50297">
    <property type="entry name" value="ANK_REP_REGION"/>
    <property type="match status" value="1"/>
</dbReference>
<evidence type="ECO:0000313" key="2">
    <source>
        <dbReference type="EMBL" id="KAH7252720.1"/>
    </source>
</evidence>
<dbReference type="InterPro" id="IPR039323">
    <property type="entry name" value="ANKRD_45/46/60"/>
</dbReference>
<dbReference type="Pfam" id="PF13857">
    <property type="entry name" value="Ank_5"/>
    <property type="match status" value="1"/>
</dbReference>
<keyword evidence="1" id="KW-0040">ANK repeat</keyword>
<evidence type="ECO:0000313" key="3">
    <source>
        <dbReference type="Proteomes" id="UP000813427"/>
    </source>
</evidence>
<accession>A0A8K0WE44</accession>
<evidence type="ECO:0008006" key="4">
    <source>
        <dbReference type="Google" id="ProtNLM"/>
    </source>
</evidence>
<dbReference type="SUPFAM" id="SSF48403">
    <property type="entry name" value="Ankyrin repeat"/>
    <property type="match status" value="1"/>
</dbReference>
<sequence>MLGVRNRTPLHTAAQRGHLEIVKLLVDYGADLTATTFFGSTAEKLAEKYHHPAVAAFLKAARMRQDKGSKSSAE</sequence>
<protein>
    <recommendedName>
        <fullName evidence="4">Ankyrin repeat protein</fullName>
    </recommendedName>
</protein>
<dbReference type="Gene3D" id="1.25.40.20">
    <property type="entry name" value="Ankyrin repeat-containing domain"/>
    <property type="match status" value="1"/>
</dbReference>
<gene>
    <name evidence="2" type="ORF">BKA59DRAFT_475145</name>
</gene>
<proteinExistence type="predicted"/>
<dbReference type="PROSITE" id="PS50088">
    <property type="entry name" value="ANK_REPEAT"/>
    <property type="match status" value="1"/>
</dbReference>